<dbReference type="Pfam" id="PF04564">
    <property type="entry name" value="U-box"/>
    <property type="match status" value="1"/>
</dbReference>
<dbReference type="AlphaFoldDB" id="C1E9B5"/>
<dbReference type="InterPro" id="IPR032675">
    <property type="entry name" value="LRR_dom_sf"/>
</dbReference>
<dbReference type="SUPFAM" id="SSF57850">
    <property type="entry name" value="RING/U-box"/>
    <property type="match status" value="1"/>
</dbReference>
<dbReference type="GO" id="GO:0005930">
    <property type="term" value="C:axoneme"/>
    <property type="evidence" value="ECO:0007669"/>
    <property type="project" value="UniProtKB-SubCell"/>
</dbReference>
<dbReference type="InterPro" id="IPR013083">
    <property type="entry name" value="Znf_RING/FYVE/PHD"/>
</dbReference>
<dbReference type="FunFam" id="3.80.10.10:FF:000041">
    <property type="entry name" value="LRR receptor-like serine/threonine-protein kinase ERECTA"/>
    <property type="match status" value="1"/>
</dbReference>
<dbReference type="PANTHER" id="PTHR48051">
    <property type="match status" value="1"/>
</dbReference>
<reference evidence="6 7" key="1">
    <citation type="journal article" date="2009" name="Science">
        <title>Green evolution and dynamic adaptations revealed by genomes of the marine picoeukaryotes Micromonas.</title>
        <authorList>
            <person name="Worden A.Z."/>
            <person name="Lee J.H."/>
            <person name="Mock T."/>
            <person name="Rouze P."/>
            <person name="Simmons M.P."/>
            <person name="Aerts A.L."/>
            <person name="Allen A.E."/>
            <person name="Cuvelier M.L."/>
            <person name="Derelle E."/>
            <person name="Everett M.V."/>
            <person name="Foulon E."/>
            <person name="Grimwood J."/>
            <person name="Gundlach H."/>
            <person name="Henrissat B."/>
            <person name="Napoli C."/>
            <person name="McDonald S.M."/>
            <person name="Parker M.S."/>
            <person name="Rombauts S."/>
            <person name="Salamov A."/>
            <person name="Von Dassow P."/>
            <person name="Badger J.H."/>
            <person name="Coutinho P.M."/>
            <person name="Demir E."/>
            <person name="Dubchak I."/>
            <person name="Gentemann C."/>
            <person name="Eikrem W."/>
            <person name="Gready J.E."/>
            <person name="John U."/>
            <person name="Lanier W."/>
            <person name="Lindquist E.A."/>
            <person name="Lucas S."/>
            <person name="Mayer K.F."/>
            <person name="Moreau H."/>
            <person name="Not F."/>
            <person name="Otillar R."/>
            <person name="Panaud O."/>
            <person name="Pangilinan J."/>
            <person name="Paulsen I."/>
            <person name="Piegu B."/>
            <person name="Poliakov A."/>
            <person name="Robbens S."/>
            <person name="Schmutz J."/>
            <person name="Toulza E."/>
            <person name="Wyss T."/>
            <person name="Zelensky A."/>
            <person name="Zhou K."/>
            <person name="Armbrust E.V."/>
            <person name="Bhattacharya D."/>
            <person name="Goodenough U.W."/>
            <person name="Van de Peer Y."/>
            <person name="Grigoriev I.V."/>
        </authorList>
    </citation>
    <scope>NUCLEOTIDE SEQUENCE [LARGE SCALE GENOMIC DNA]</scope>
    <source>
        <strain evidence="7">RCC299 / NOUM17</strain>
    </source>
</reference>
<dbReference type="EMBL" id="CP001327">
    <property type="protein sequence ID" value="ACO64652.1"/>
    <property type="molecule type" value="Genomic_DNA"/>
</dbReference>
<evidence type="ECO:0000259" key="5">
    <source>
        <dbReference type="PROSITE" id="PS51698"/>
    </source>
</evidence>
<dbReference type="PANTHER" id="PTHR48051:SF33">
    <property type="entry name" value="NON-SPECIFIC SERINE_THREONINE PROTEIN KINASE"/>
    <property type="match status" value="1"/>
</dbReference>
<feature type="region of interest" description="Disordered" evidence="4">
    <location>
        <begin position="1"/>
        <end position="29"/>
    </location>
</feature>
<dbReference type="Gene3D" id="3.80.10.10">
    <property type="entry name" value="Ribonuclease Inhibitor"/>
    <property type="match status" value="2"/>
</dbReference>
<accession>C1E9B5</accession>
<evidence type="ECO:0000256" key="2">
    <source>
        <dbReference type="ARBA" id="ARBA00022614"/>
    </source>
</evidence>
<dbReference type="SMART" id="SM00369">
    <property type="entry name" value="LRR_TYP"/>
    <property type="match status" value="6"/>
</dbReference>
<evidence type="ECO:0000256" key="1">
    <source>
        <dbReference type="ARBA" id="ARBA00004430"/>
    </source>
</evidence>
<dbReference type="InterPro" id="IPR050216">
    <property type="entry name" value="LRR_domain-containing"/>
</dbReference>
<organism evidence="6 7">
    <name type="scientific">Micromonas commoda (strain RCC299 / NOUM17 / CCMP2709)</name>
    <name type="common">Picoplanktonic green alga</name>
    <dbReference type="NCBI Taxonomy" id="296587"/>
    <lineage>
        <taxon>Eukaryota</taxon>
        <taxon>Viridiplantae</taxon>
        <taxon>Chlorophyta</taxon>
        <taxon>Mamiellophyceae</taxon>
        <taxon>Mamiellales</taxon>
        <taxon>Mamiellaceae</taxon>
        <taxon>Micromonas</taxon>
    </lineage>
</organism>
<sequence length="342" mass="37870">MPRSKRPRLSAAPQHTAGNASSEDAGDVPVPVPPGNLLCPISLCMYRDPVVVVESGHTYDRSQIMQHFARRQTDPKTNRRLHSTMVVTNWAMRDTVQEWLDRHPGYTPDEWGSRELLPVQGEAPVETADPGNRDALMLQMWRELCPELRAIWGEGDDPSEQWRGVTMENGRVVKLELKDVGLTGAVQACIGWFTSLRVLYLNNNKLTSVPAEIGQLTSLEELHLHENQLTSVPAEIGQLTSLTSLDLSNDQLTSVPAEIGQLTSLWQLQLHCNRLTSVPASIGRLTSLTSLDLSNDQLTSVPAEIGQLTSLRKLNLTNHRLSILPRAIGVLAVNGCEVFLHH</sequence>
<dbReference type="STRING" id="296587.C1E9B5"/>
<dbReference type="InterPro" id="IPR003613">
    <property type="entry name" value="Ubox_domain"/>
</dbReference>
<dbReference type="eggNOG" id="KOG0167">
    <property type="taxonomic scope" value="Eukaryota"/>
</dbReference>
<keyword evidence="2" id="KW-0433">Leucine-rich repeat</keyword>
<name>C1E9B5_MICCC</name>
<dbReference type="SMART" id="SM00504">
    <property type="entry name" value="Ubox"/>
    <property type="match status" value="1"/>
</dbReference>
<protein>
    <recommendedName>
        <fullName evidence="5">U-box domain-containing protein</fullName>
    </recommendedName>
</protein>
<evidence type="ECO:0000256" key="4">
    <source>
        <dbReference type="SAM" id="MobiDB-lite"/>
    </source>
</evidence>
<dbReference type="RefSeq" id="XP_002503394.1">
    <property type="nucleotide sequence ID" value="XM_002503348.1"/>
</dbReference>
<feature type="domain" description="U-box" evidence="5">
    <location>
        <begin position="32"/>
        <end position="106"/>
    </location>
</feature>
<dbReference type="GeneID" id="8244681"/>
<dbReference type="InterPro" id="IPR055414">
    <property type="entry name" value="LRR_R13L4/SHOC2-like"/>
</dbReference>
<proteinExistence type="predicted"/>
<dbReference type="eggNOG" id="KOG0619">
    <property type="taxonomic scope" value="Eukaryota"/>
</dbReference>
<dbReference type="InParanoid" id="C1E9B5"/>
<dbReference type="PROSITE" id="PS51698">
    <property type="entry name" value="U_BOX"/>
    <property type="match status" value="1"/>
</dbReference>
<evidence type="ECO:0000313" key="6">
    <source>
        <dbReference type="EMBL" id="ACO64652.1"/>
    </source>
</evidence>
<dbReference type="UniPathway" id="UPA00143"/>
<keyword evidence="3" id="KW-0677">Repeat</keyword>
<dbReference type="GO" id="GO:0016567">
    <property type="term" value="P:protein ubiquitination"/>
    <property type="evidence" value="ECO:0007669"/>
    <property type="project" value="UniProtKB-UniPathway"/>
</dbReference>
<evidence type="ECO:0000256" key="3">
    <source>
        <dbReference type="ARBA" id="ARBA00022737"/>
    </source>
</evidence>
<gene>
    <name evidence="6" type="ORF">MICPUN_59673</name>
</gene>
<dbReference type="KEGG" id="mis:MICPUN_59673"/>
<comment type="subcellular location">
    <subcellularLocation>
        <location evidence="1">Cytoplasm</location>
        <location evidence="1">Cytoskeleton</location>
        <location evidence="1">Cilium axoneme</location>
    </subcellularLocation>
</comment>
<keyword evidence="7" id="KW-1185">Reference proteome</keyword>
<dbReference type="Gene3D" id="3.30.40.10">
    <property type="entry name" value="Zinc/RING finger domain, C3HC4 (zinc finger)"/>
    <property type="match status" value="1"/>
</dbReference>
<dbReference type="Proteomes" id="UP000002009">
    <property type="component" value="Chromosome 6"/>
</dbReference>
<dbReference type="OrthoDB" id="406235at2759"/>
<dbReference type="PRINTS" id="PR00019">
    <property type="entry name" value="LEURICHRPT"/>
</dbReference>
<evidence type="ECO:0000313" key="7">
    <source>
        <dbReference type="Proteomes" id="UP000002009"/>
    </source>
</evidence>
<dbReference type="SUPFAM" id="SSF52058">
    <property type="entry name" value="L domain-like"/>
    <property type="match status" value="1"/>
</dbReference>
<dbReference type="Pfam" id="PF23598">
    <property type="entry name" value="LRR_14"/>
    <property type="match status" value="1"/>
</dbReference>
<dbReference type="GO" id="GO:0004842">
    <property type="term" value="F:ubiquitin-protein transferase activity"/>
    <property type="evidence" value="ECO:0007669"/>
    <property type="project" value="InterPro"/>
</dbReference>
<dbReference type="InterPro" id="IPR001611">
    <property type="entry name" value="Leu-rich_rpt"/>
</dbReference>
<dbReference type="PROSITE" id="PS51450">
    <property type="entry name" value="LRR"/>
    <property type="match status" value="2"/>
</dbReference>
<dbReference type="InterPro" id="IPR003591">
    <property type="entry name" value="Leu-rich_rpt_typical-subtyp"/>
</dbReference>